<dbReference type="InterPro" id="IPR010352">
    <property type="entry name" value="DUF945"/>
</dbReference>
<keyword evidence="2" id="KW-1185">Reference proteome</keyword>
<sequence>MKKSKIAISVIAVLGAAWIGGAWFTGQIAETEYKRQIELANQQFRALGSSDSFNIEFKNKQFERGFFSSQVEDEMVISLAKEEKQWTIPFSTKLYHGPLPLNQLMRFDFMPVIFSEEGFITKNESTQPLFDVTKSDKPIRYRASTSYALTTKGTVDVVGGEVSYSEPSKGNIAWSNANIGFAIDKALSGEYEFSADELIFHSSSNGQRDNASDEGVESKTHLKGIKYKGSIEPTKWAYIQTGKGSSSIDSIEISSIGGANKNRSVIEKGVKGITEIDVKDDFLNVKGTNSIDSLIIEMEGRDKTDLGKLIYNVELNHLEANSVNALFESFINIFKEGYVGNSVAIKQIVESWFTKYGMAIFSNQPQIKFNPVSISDNQGKLALDLNVTLAKDPKFDLMSGGLYNQFTDFAVNIELDKATVEAILTKFTSEEERTNIKAKIEEMASEGANNGIVVNSEKSVTMKLALENGELKLNGQAVPEEQAKSIIFMLLMSAVMQH</sequence>
<dbReference type="AlphaFoldDB" id="A0A1V3IH54"/>
<name>A0A1V3IH54_9PAST</name>
<dbReference type="STRING" id="1908257.BKK47_05185"/>
<gene>
    <name evidence="1" type="ORF">BKK47_05185</name>
</gene>
<evidence type="ECO:0000313" key="1">
    <source>
        <dbReference type="EMBL" id="OOF40012.1"/>
    </source>
</evidence>
<protein>
    <recommendedName>
        <fullName evidence="3">GTP-binding protein</fullName>
    </recommendedName>
</protein>
<dbReference type="EMBL" id="MLHG01000028">
    <property type="protein sequence ID" value="OOF40012.1"/>
    <property type="molecule type" value="Genomic_DNA"/>
</dbReference>
<comment type="caution">
    <text evidence="1">The sequence shown here is derived from an EMBL/GenBank/DDBJ whole genome shotgun (WGS) entry which is preliminary data.</text>
</comment>
<evidence type="ECO:0008006" key="3">
    <source>
        <dbReference type="Google" id="ProtNLM"/>
    </source>
</evidence>
<reference evidence="1 2" key="1">
    <citation type="submission" date="2016-10" db="EMBL/GenBank/DDBJ databases">
        <title>Rodentibacter gen. nov. and new species.</title>
        <authorList>
            <person name="Christensen H."/>
        </authorList>
    </citation>
    <scope>NUCLEOTIDE SEQUENCE [LARGE SCALE GENOMIC DNA]</scope>
    <source>
        <strain evidence="1 2">Ppn418</strain>
    </source>
</reference>
<evidence type="ECO:0000313" key="2">
    <source>
        <dbReference type="Proteomes" id="UP000189426"/>
    </source>
</evidence>
<accession>A0A1V3IH54</accession>
<dbReference type="Pfam" id="PF06097">
    <property type="entry name" value="DUF945"/>
    <property type="match status" value="1"/>
</dbReference>
<dbReference type="RefSeq" id="WP_077493857.1">
    <property type="nucleotide sequence ID" value="NZ_MLHG01000028.1"/>
</dbReference>
<proteinExistence type="predicted"/>
<organism evidence="1 2">
    <name type="scientific">Rodentibacter mrazii</name>
    <dbReference type="NCBI Taxonomy" id="1908257"/>
    <lineage>
        <taxon>Bacteria</taxon>
        <taxon>Pseudomonadati</taxon>
        <taxon>Pseudomonadota</taxon>
        <taxon>Gammaproteobacteria</taxon>
        <taxon>Pasteurellales</taxon>
        <taxon>Pasteurellaceae</taxon>
        <taxon>Rodentibacter</taxon>
    </lineage>
</organism>
<dbReference type="Proteomes" id="UP000189426">
    <property type="component" value="Unassembled WGS sequence"/>
</dbReference>